<evidence type="ECO:0000256" key="9">
    <source>
        <dbReference type="SAM" id="Phobius"/>
    </source>
</evidence>
<dbReference type="Gene3D" id="1.20.1250.20">
    <property type="entry name" value="MFS general substrate transporter like domains"/>
    <property type="match status" value="1"/>
</dbReference>
<dbReference type="EMBL" id="UGXR01000001">
    <property type="protein sequence ID" value="SUH10762.1"/>
    <property type="molecule type" value="Genomic_DNA"/>
</dbReference>
<evidence type="ECO:0000256" key="5">
    <source>
        <dbReference type="ARBA" id="ARBA00022519"/>
    </source>
</evidence>
<gene>
    <name evidence="11" type="primary">ynfM_4</name>
    <name evidence="11" type="ORF">NCTC8256_04780</name>
</gene>
<dbReference type="PROSITE" id="PS50850">
    <property type="entry name" value="MFS"/>
    <property type="match status" value="1"/>
</dbReference>
<evidence type="ECO:0000256" key="2">
    <source>
        <dbReference type="ARBA" id="ARBA00008335"/>
    </source>
</evidence>
<feature type="domain" description="Major facilitator superfamily (MFS) profile" evidence="10">
    <location>
        <begin position="15"/>
        <end position="277"/>
    </location>
</feature>
<dbReference type="InterPro" id="IPR036259">
    <property type="entry name" value="MFS_trans_sf"/>
</dbReference>
<feature type="transmembrane region" description="Helical" evidence="9">
    <location>
        <begin position="251"/>
        <end position="269"/>
    </location>
</feature>
<feature type="transmembrane region" description="Helical" evidence="9">
    <location>
        <begin position="81"/>
        <end position="99"/>
    </location>
</feature>
<proteinExistence type="inferred from homology"/>
<keyword evidence="8 9" id="KW-0472">Membrane</keyword>
<dbReference type="SUPFAM" id="SSF103473">
    <property type="entry name" value="MFS general substrate transporter"/>
    <property type="match status" value="1"/>
</dbReference>
<dbReference type="InterPro" id="IPR011701">
    <property type="entry name" value="MFS"/>
</dbReference>
<evidence type="ECO:0000256" key="6">
    <source>
        <dbReference type="ARBA" id="ARBA00022692"/>
    </source>
</evidence>
<feature type="transmembrane region" description="Helical" evidence="9">
    <location>
        <begin position="221"/>
        <end position="245"/>
    </location>
</feature>
<dbReference type="GO" id="GO:0005886">
    <property type="term" value="C:plasma membrane"/>
    <property type="evidence" value="ECO:0007669"/>
    <property type="project" value="UniProtKB-SubCell"/>
</dbReference>
<evidence type="ECO:0000259" key="10">
    <source>
        <dbReference type="PROSITE" id="PS50850"/>
    </source>
</evidence>
<feature type="transmembrane region" description="Helical" evidence="9">
    <location>
        <begin position="105"/>
        <end position="127"/>
    </location>
</feature>
<keyword evidence="3" id="KW-0813">Transport</keyword>
<feature type="transmembrane region" description="Helical" evidence="9">
    <location>
        <begin position="170"/>
        <end position="189"/>
    </location>
</feature>
<comment type="similarity">
    <text evidence="2">Belongs to the major facilitator superfamily.</text>
</comment>
<evidence type="ECO:0000256" key="7">
    <source>
        <dbReference type="ARBA" id="ARBA00022989"/>
    </source>
</evidence>
<protein>
    <submittedName>
        <fullName evidence="11">Permease</fullName>
    </submittedName>
</protein>
<dbReference type="CDD" id="cd17324">
    <property type="entry name" value="MFS_NepI_like"/>
    <property type="match status" value="1"/>
</dbReference>
<evidence type="ECO:0000256" key="1">
    <source>
        <dbReference type="ARBA" id="ARBA00004429"/>
    </source>
</evidence>
<dbReference type="PANTHER" id="PTHR43271">
    <property type="entry name" value="BLL2771 PROTEIN"/>
    <property type="match status" value="1"/>
</dbReference>
<keyword evidence="7 9" id="KW-1133">Transmembrane helix</keyword>
<dbReference type="AlphaFoldDB" id="A0A379VV87"/>
<reference evidence="11 12" key="1">
    <citation type="submission" date="2018-06" db="EMBL/GenBank/DDBJ databases">
        <authorList>
            <consortium name="Pathogen Informatics"/>
            <person name="Doyle S."/>
        </authorList>
    </citation>
    <scope>NUCLEOTIDE SEQUENCE [LARGE SCALE GENOMIC DNA]</scope>
    <source>
        <strain evidence="11 12">NCTC8256</strain>
    </source>
</reference>
<comment type="subcellular location">
    <subcellularLocation>
        <location evidence="1">Cell inner membrane</location>
        <topology evidence="1">Multi-pass membrane protein</topology>
    </subcellularLocation>
</comment>
<dbReference type="Proteomes" id="UP000254346">
    <property type="component" value="Unassembled WGS sequence"/>
</dbReference>
<dbReference type="GO" id="GO:0022857">
    <property type="term" value="F:transmembrane transporter activity"/>
    <property type="evidence" value="ECO:0007669"/>
    <property type="project" value="InterPro"/>
</dbReference>
<keyword evidence="6 9" id="KW-0812">Transmembrane</keyword>
<evidence type="ECO:0000256" key="8">
    <source>
        <dbReference type="ARBA" id="ARBA00023136"/>
    </source>
</evidence>
<evidence type="ECO:0000256" key="4">
    <source>
        <dbReference type="ARBA" id="ARBA00022475"/>
    </source>
</evidence>
<dbReference type="PROSITE" id="PS00216">
    <property type="entry name" value="SUGAR_TRANSPORT_1"/>
    <property type="match status" value="1"/>
</dbReference>
<name>A0A379VV87_SALET</name>
<accession>A0A379VV87</accession>
<feature type="transmembrane region" description="Helical" evidence="9">
    <location>
        <begin position="51"/>
        <end position="69"/>
    </location>
</feature>
<feature type="transmembrane region" description="Helical" evidence="9">
    <location>
        <begin position="12"/>
        <end position="31"/>
    </location>
</feature>
<evidence type="ECO:0000256" key="3">
    <source>
        <dbReference type="ARBA" id="ARBA00022448"/>
    </source>
</evidence>
<keyword evidence="5" id="KW-0997">Cell inner membrane</keyword>
<sequence>MKNNIEETIGKYLPILMILPLAGLAELASLYSIQALLPKLSEVYNIPLNQVGMILSAEVGFLALAMLFSGTLSDRFGRKPIIFYSLLAGGILTLLRATASSWPMLVVYRALLGIAVSGITAAVTVYISEEVSPALAGIVTGYFIFGNSLGSMSGRVFATLMMEHVSIDTIFFIFGGVLIAMALAVKLFLPTSRQFVPTPSLQLGAVLKGGLEHFKNIRVSLCFVIGFILFGSFTSIFNFLAFYLHRPPYELSYTWIGLIPVSFSLTFFLRHMLPVSR</sequence>
<dbReference type="InterPro" id="IPR020846">
    <property type="entry name" value="MFS_dom"/>
</dbReference>
<organism evidence="11 12">
    <name type="scientific">Salmonella enterica I</name>
    <dbReference type="NCBI Taxonomy" id="59201"/>
    <lineage>
        <taxon>Bacteria</taxon>
        <taxon>Pseudomonadati</taxon>
        <taxon>Pseudomonadota</taxon>
        <taxon>Gammaproteobacteria</taxon>
        <taxon>Enterobacterales</taxon>
        <taxon>Enterobacteriaceae</taxon>
        <taxon>Salmonella</taxon>
    </lineage>
</organism>
<dbReference type="InterPro" id="IPR005829">
    <property type="entry name" value="Sugar_transporter_CS"/>
</dbReference>
<evidence type="ECO:0000313" key="11">
    <source>
        <dbReference type="EMBL" id="SUH10762.1"/>
    </source>
</evidence>
<keyword evidence="4" id="KW-1003">Cell membrane</keyword>
<evidence type="ECO:0000313" key="12">
    <source>
        <dbReference type="Proteomes" id="UP000254346"/>
    </source>
</evidence>
<dbReference type="PANTHER" id="PTHR43271:SF1">
    <property type="entry name" value="INNER MEMBRANE TRANSPORT PROTEIN YNFM"/>
    <property type="match status" value="1"/>
</dbReference>
<feature type="transmembrane region" description="Helical" evidence="9">
    <location>
        <begin position="134"/>
        <end position="158"/>
    </location>
</feature>
<dbReference type="Pfam" id="PF07690">
    <property type="entry name" value="MFS_1"/>
    <property type="match status" value="1"/>
</dbReference>